<organism evidence="1 2">
    <name type="scientific">Nyssa sinensis</name>
    <dbReference type="NCBI Taxonomy" id="561372"/>
    <lineage>
        <taxon>Eukaryota</taxon>
        <taxon>Viridiplantae</taxon>
        <taxon>Streptophyta</taxon>
        <taxon>Embryophyta</taxon>
        <taxon>Tracheophyta</taxon>
        <taxon>Spermatophyta</taxon>
        <taxon>Magnoliopsida</taxon>
        <taxon>eudicotyledons</taxon>
        <taxon>Gunneridae</taxon>
        <taxon>Pentapetalae</taxon>
        <taxon>asterids</taxon>
        <taxon>Cornales</taxon>
        <taxon>Nyssaceae</taxon>
        <taxon>Nyssa</taxon>
    </lineage>
</organism>
<dbReference type="OrthoDB" id="1693639at2759"/>
<evidence type="ECO:0000313" key="2">
    <source>
        <dbReference type="Proteomes" id="UP000325577"/>
    </source>
</evidence>
<reference evidence="1 2" key="1">
    <citation type="submission" date="2019-09" db="EMBL/GenBank/DDBJ databases">
        <title>A chromosome-level genome assembly of the Chinese tupelo Nyssa sinensis.</title>
        <authorList>
            <person name="Yang X."/>
            <person name="Kang M."/>
            <person name="Yang Y."/>
            <person name="Xiong H."/>
            <person name="Wang M."/>
            <person name="Zhang Z."/>
            <person name="Wang Z."/>
            <person name="Wu H."/>
            <person name="Ma T."/>
            <person name="Liu J."/>
            <person name="Xi Z."/>
        </authorList>
    </citation>
    <scope>NUCLEOTIDE SEQUENCE [LARGE SCALE GENOMIC DNA]</scope>
    <source>
        <strain evidence="1">J267</strain>
        <tissue evidence="1">Leaf</tissue>
    </source>
</reference>
<gene>
    <name evidence="1" type="ORF">F0562_028070</name>
</gene>
<name>A0A5J5B769_9ASTE</name>
<dbReference type="EMBL" id="CM018038">
    <property type="protein sequence ID" value="KAA8538384.1"/>
    <property type="molecule type" value="Genomic_DNA"/>
</dbReference>
<accession>A0A5J5B769</accession>
<sequence>MEGQEGTQQPQLVLSHKLFLLTLPDVQDIEKVCLREEVFASIKADDMAPLYDTLATKSVLDLDQSILD</sequence>
<protein>
    <submittedName>
        <fullName evidence="1">Uncharacterized protein</fullName>
    </submittedName>
</protein>
<proteinExistence type="predicted"/>
<keyword evidence="2" id="KW-1185">Reference proteome</keyword>
<dbReference type="Proteomes" id="UP000325577">
    <property type="component" value="Linkage Group LG15"/>
</dbReference>
<dbReference type="AlphaFoldDB" id="A0A5J5B769"/>
<evidence type="ECO:0000313" key="1">
    <source>
        <dbReference type="EMBL" id="KAA8538384.1"/>
    </source>
</evidence>